<dbReference type="EMBL" id="JACCAU010000001">
    <property type="protein sequence ID" value="NYH19298.1"/>
    <property type="molecule type" value="Genomic_DNA"/>
</dbReference>
<feature type="region of interest" description="Disordered" evidence="1">
    <location>
        <begin position="73"/>
        <end position="94"/>
    </location>
</feature>
<proteinExistence type="predicted"/>
<evidence type="ECO:0000256" key="1">
    <source>
        <dbReference type="SAM" id="MobiDB-lite"/>
    </source>
</evidence>
<name>A0A7Y9WG71_9BURK</name>
<dbReference type="AlphaFoldDB" id="A0A7Y9WG71"/>
<dbReference type="Proteomes" id="UP000572540">
    <property type="component" value="Unassembled WGS sequence"/>
</dbReference>
<organism evidence="2 3">
    <name type="scientific">Paraburkholderia bryophila</name>
    <dbReference type="NCBI Taxonomy" id="420952"/>
    <lineage>
        <taxon>Bacteria</taxon>
        <taxon>Pseudomonadati</taxon>
        <taxon>Pseudomonadota</taxon>
        <taxon>Betaproteobacteria</taxon>
        <taxon>Burkholderiales</taxon>
        <taxon>Burkholderiaceae</taxon>
        <taxon>Paraburkholderia</taxon>
    </lineage>
</organism>
<comment type="caution">
    <text evidence="2">The sequence shown here is derived from an EMBL/GenBank/DDBJ whole genome shotgun (WGS) entry which is preliminary data.</text>
</comment>
<accession>A0A7Y9WG71</accession>
<feature type="region of interest" description="Disordered" evidence="1">
    <location>
        <begin position="15"/>
        <end position="36"/>
    </location>
</feature>
<sequence length="94" mass="10578">MASFHNDALQTLYSSVTERASTQPHIPLHSPGSAAQKTVDGKTYIYWRVYLASGKHKETSLGPRGRTRYRHCARDETAREHGDARACHRRPDSA</sequence>
<reference evidence="2 3" key="1">
    <citation type="submission" date="2020-07" db="EMBL/GenBank/DDBJ databases">
        <title>Exploring microbial biodiversity for novel pathways involved in the catabolism of aromatic compounds derived from lignin.</title>
        <authorList>
            <person name="Elkins J."/>
        </authorList>
    </citation>
    <scope>NUCLEOTIDE SEQUENCE [LARGE SCALE GENOMIC DNA]</scope>
    <source>
        <strain evidence="2 3">H2C3B</strain>
    </source>
</reference>
<evidence type="ECO:0000313" key="3">
    <source>
        <dbReference type="Proteomes" id="UP000572540"/>
    </source>
</evidence>
<gene>
    <name evidence="2" type="ORF">GGD41_006526</name>
</gene>
<evidence type="ECO:0000313" key="2">
    <source>
        <dbReference type="EMBL" id="NYH19298.1"/>
    </source>
</evidence>
<feature type="compositionally biased region" description="Polar residues" evidence="1">
    <location>
        <begin position="15"/>
        <end position="24"/>
    </location>
</feature>
<protein>
    <submittedName>
        <fullName evidence="2">Uncharacterized protein</fullName>
    </submittedName>
</protein>